<dbReference type="InterPro" id="IPR000086">
    <property type="entry name" value="NUDIX_hydrolase_dom"/>
</dbReference>
<evidence type="ECO:0000256" key="4">
    <source>
        <dbReference type="ARBA" id="ARBA00022842"/>
    </source>
</evidence>
<keyword evidence="4" id="KW-0460">Magnesium</keyword>
<organism evidence="7 8">
    <name type="scientific">Microbacterium esteraromaticum</name>
    <dbReference type="NCBI Taxonomy" id="57043"/>
    <lineage>
        <taxon>Bacteria</taxon>
        <taxon>Bacillati</taxon>
        <taxon>Actinomycetota</taxon>
        <taxon>Actinomycetes</taxon>
        <taxon>Micrococcales</taxon>
        <taxon>Microbacteriaceae</taxon>
        <taxon>Microbacterium</taxon>
    </lineage>
</organism>
<comment type="cofactor">
    <cofactor evidence="1">
        <name>Mg(2+)</name>
        <dbReference type="ChEBI" id="CHEBI:18420"/>
    </cofactor>
</comment>
<evidence type="ECO:0000256" key="5">
    <source>
        <dbReference type="RuleBase" id="RU003476"/>
    </source>
</evidence>
<evidence type="ECO:0000256" key="1">
    <source>
        <dbReference type="ARBA" id="ARBA00001946"/>
    </source>
</evidence>
<dbReference type="InterPro" id="IPR020476">
    <property type="entry name" value="Nudix_hydrolase"/>
</dbReference>
<comment type="similarity">
    <text evidence="2 5">Belongs to the Nudix hydrolase family.</text>
</comment>
<dbReference type="Proteomes" id="UP000515708">
    <property type="component" value="Chromosome"/>
</dbReference>
<dbReference type="InterPro" id="IPR015797">
    <property type="entry name" value="NUDIX_hydrolase-like_dom_sf"/>
</dbReference>
<dbReference type="RefSeq" id="WP_182252914.1">
    <property type="nucleotide sequence ID" value="NZ_CP043732.1"/>
</dbReference>
<proteinExistence type="inferred from homology"/>
<protein>
    <submittedName>
        <fullName evidence="7">NUDIX domain-containing protein</fullName>
    </submittedName>
</protein>
<dbReference type="SUPFAM" id="SSF55811">
    <property type="entry name" value="Nudix"/>
    <property type="match status" value="1"/>
</dbReference>
<dbReference type="PANTHER" id="PTHR43222:SF2">
    <property type="entry name" value="NUDIX HYDROLASE 23, CHLOROPLASTIC"/>
    <property type="match status" value="1"/>
</dbReference>
<gene>
    <name evidence="7" type="ORF">FVO59_12330</name>
</gene>
<dbReference type="PANTHER" id="PTHR43222">
    <property type="entry name" value="NUDIX HYDROLASE 23"/>
    <property type="match status" value="1"/>
</dbReference>
<dbReference type="PROSITE" id="PS00893">
    <property type="entry name" value="NUDIX_BOX"/>
    <property type="match status" value="1"/>
</dbReference>
<evidence type="ECO:0000256" key="3">
    <source>
        <dbReference type="ARBA" id="ARBA00022801"/>
    </source>
</evidence>
<dbReference type="CDD" id="cd04663">
    <property type="entry name" value="NUDIX_Hydrolase"/>
    <property type="match status" value="1"/>
</dbReference>
<dbReference type="PRINTS" id="PR00502">
    <property type="entry name" value="NUDIXFAMILY"/>
</dbReference>
<dbReference type="InterPro" id="IPR020084">
    <property type="entry name" value="NUDIX_hydrolase_CS"/>
</dbReference>
<evidence type="ECO:0000313" key="8">
    <source>
        <dbReference type="Proteomes" id="UP000515708"/>
    </source>
</evidence>
<dbReference type="Gene3D" id="3.90.79.10">
    <property type="entry name" value="Nucleoside Triphosphate Pyrophosphohydrolase"/>
    <property type="match status" value="1"/>
</dbReference>
<reference evidence="7 8" key="1">
    <citation type="journal article" date="2020" name="Front. Microbiol.">
        <title>Design of Bacterial Strain-Specific qPCR Assays Using NGS Data and Publicly Available Resources and Its Application to Track Biocontrol Strains.</title>
        <authorList>
            <person name="Hernandez I."/>
            <person name="Sant C."/>
            <person name="Martinez R."/>
            <person name="Fernandez C."/>
        </authorList>
    </citation>
    <scope>NUCLEOTIDE SEQUENCE [LARGE SCALE GENOMIC DNA]</scope>
    <source>
        <strain evidence="7 8">B24</strain>
    </source>
</reference>
<dbReference type="GO" id="GO:0016787">
    <property type="term" value="F:hydrolase activity"/>
    <property type="evidence" value="ECO:0007669"/>
    <property type="project" value="UniProtKB-KW"/>
</dbReference>
<feature type="domain" description="Nudix hydrolase" evidence="6">
    <location>
        <begin position="3"/>
        <end position="138"/>
    </location>
</feature>
<accession>A0A7D8AHU2</accession>
<evidence type="ECO:0000256" key="2">
    <source>
        <dbReference type="ARBA" id="ARBA00005582"/>
    </source>
</evidence>
<dbReference type="AlphaFoldDB" id="A0A7D8AHU2"/>
<dbReference type="EMBL" id="CP043732">
    <property type="protein sequence ID" value="QMU97902.1"/>
    <property type="molecule type" value="Genomic_DNA"/>
</dbReference>
<dbReference type="PROSITE" id="PS51462">
    <property type="entry name" value="NUDIX"/>
    <property type="match status" value="1"/>
</dbReference>
<evidence type="ECO:0000313" key="7">
    <source>
        <dbReference type="EMBL" id="QMU97902.1"/>
    </source>
</evidence>
<dbReference type="Pfam" id="PF00293">
    <property type="entry name" value="NUDIX"/>
    <property type="match status" value="1"/>
</dbReference>
<sequence>MTRIVAKVVCYVVHEGHLLVFTHDDVPLTTAGVQVPAGSVEDGESPADAAMRELREETGLRGEVVRQLGVEDYDLAPVRDEIARRHFFELSVEGADITRRWPAGEDDPETGTGAHSWTCWWLPLAHAHVLAAGLGARLGALTR</sequence>
<evidence type="ECO:0000259" key="6">
    <source>
        <dbReference type="PROSITE" id="PS51462"/>
    </source>
</evidence>
<keyword evidence="3 5" id="KW-0378">Hydrolase</keyword>
<name>A0A7D8AHU2_9MICO</name>